<evidence type="ECO:0000313" key="6">
    <source>
        <dbReference type="EMBL" id="CUS44447.1"/>
    </source>
</evidence>
<feature type="domain" description="Peptidase S8/S53" evidence="5">
    <location>
        <begin position="227"/>
        <end position="575"/>
    </location>
</feature>
<dbReference type="GO" id="GO:0004252">
    <property type="term" value="F:serine-type endopeptidase activity"/>
    <property type="evidence" value="ECO:0007669"/>
    <property type="project" value="InterPro"/>
</dbReference>
<keyword evidence="4" id="KW-0720">Serine protease</keyword>
<evidence type="ECO:0000256" key="2">
    <source>
        <dbReference type="ARBA" id="ARBA00022670"/>
    </source>
</evidence>
<gene>
    <name evidence="6" type="ORF">MGWOODY_Smn3719</name>
</gene>
<dbReference type="GO" id="GO:0006508">
    <property type="term" value="P:proteolysis"/>
    <property type="evidence" value="ECO:0007669"/>
    <property type="project" value="UniProtKB-KW"/>
</dbReference>
<evidence type="ECO:0000256" key="3">
    <source>
        <dbReference type="ARBA" id="ARBA00022801"/>
    </source>
</evidence>
<dbReference type="InterPro" id="IPR015500">
    <property type="entry name" value="Peptidase_S8_subtilisin-rel"/>
</dbReference>
<dbReference type="PANTHER" id="PTHR43806:SF11">
    <property type="entry name" value="CEREVISIN-RELATED"/>
    <property type="match status" value="1"/>
</dbReference>
<keyword evidence="3" id="KW-0378">Hydrolase</keyword>
<reference evidence="6" key="1">
    <citation type="submission" date="2015-10" db="EMBL/GenBank/DDBJ databases">
        <authorList>
            <person name="Gilbert D.G."/>
        </authorList>
    </citation>
    <scope>NUCLEOTIDE SEQUENCE</scope>
</reference>
<dbReference type="AlphaFoldDB" id="A0A160TKG0"/>
<comment type="similarity">
    <text evidence="1">Belongs to the peptidase S8 family.</text>
</comment>
<dbReference type="PRINTS" id="PR00723">
    <property type="entry name" value="SUBTILISIN"/>
</dbReference>
<evidence type="ECO:0000259" key="5">
    <source>
        <dbReference type="Pfam" id="PF00082"/>
    </source>
</evidence>
<dbReference type="Pfam" id="PF00082">
    <property type="entry name" value="Peptidase_S8"/>
    <property type="match status" value="1"/>
</dbReference>
<dbReference type="PROSITE" id="PS00138">
    <property type="entry name" value="SUBTILASE_SER"/>
    <property type="match status" value="1"/>
</dbReference>
<sequence length="588" mass="63851">MFSMGVRQRFTQDTPILPEVWYAYAATPDQRHDLLITPLNTDSANRLLREILEAPGDADLIATCPAALRGFVAMRLTFDEFCQLILPRTHWAKAAVALARRNDYREGWLHLAFERNRRLAVSPPPRDKEMSDFEIGRIAVLIGAILADREALRTGPAKPRDGDFLSESFSNAEKLIARLSDAPATGAIWRVAMNRPLDLSDEQARGTVKADAAFRVFEVKCADICWAVIDSGIDASHPAFNDAGTSRISGAYDLTSLRPLLNAAYRTNPANNPRLARCCAAAGVAIDDGVQLLTAIYRALDTDTMDWSSIERLIRLENPPPPTDGHGTHVAGIIGANWRDDNGEPIVIGLCPDIHLLDLRILAPAPDEGETTEEDTEFAVISALQFVRYLNGRNEHIAVHGVNLSLSIPHAVENYACGRTPICDECERLVGAGVTVVAAAGNNGYQGFATTKGLYRGYATLSITDPGNADSVITVGSTHKREPHTFGVSYFSSRGPTGDGRLKPDLVAPGERIRSTLPGGEYGPLDGTSQATPHVSAAAAMLMARFPELIGQPRQIKQLLCESATDLGRERAFQGHGLLDTLRALQSY</sequence>
<evidence type="ECO:0000256" key="1">
    <source>
        <dbReference type="ARBA" id="ARBA00011073"/>
    </source>
</evidence>
<proteinExistence type="inferred from homology"/>
<dbReference type="InterPro" id="IPR023828">
    <property type="entry name" value="Peptidase_S8_Ser-AS"/>
</dbReference>
<dbReference type="InterPro" id="IPR022398">
    <property type="entry name" value="Peptidase_S8_His-AS"/>
</dbReference>
<dbReference type="SUPFAM" id="SSF52743">
    <property type="entry name" value="Subtilisin-like"/>
    <property type="match status" value="1"/>
</dbReference>
<dbReference type="EMBL" id="CZQE01000151">
    <property type="protein sequence ID" value="CUS44447.1"/>
    <property type="molecule type" value="Genomic_DNA"/>
</dbReference>
<dbReference type="PANTHER" id="PTHR43806">
    <property type="entry name" value="PEPTIDASE S8"/>
    <property type="match status" value="1"/>
</dbReference>
<dbReference type="InterPro" id="IPR000209">
    <property type="entry name" value="Peptidase_S8/S53_dom"/>
</dbReference>
<name>A0A160TKG0_9ZZZZ</name>
<dbReference type="Gene3D" id="3.40.50.200">
    <property type="entry name" value="Peptidase S8/S53 domain"/>
    <property type="match status" value="1"/>
</dbReference>
<organism evidence="6">
    <name type="scientific">hydrothermal vent metagenome</name>
    <dbReference type="NCBI Taxonomy" id="652676"/>
    <lineage>
        <taxon>unclassified sequences</taxon>
        <taxon>metagenomes</taxon>
        <taxon>ecological metagenomes</taxon>
    </lineage>
</organism>
<dbReference type="InterPro" id="IPR036852">
    <property type="entry name" value="Peptidase_S8/S53_dom_sf"/>
</dbReference>
<dbReference type="CDD" id="cd07487">
    <property type="entry name" value="Peptidases_S8_1"/>
    <property type="match status" value="1"/>
</dbReference>
<evidence type="ECO:0000256" key="4">
    <source>
        <dbReference type="ARBA" id="ARBA00022825"/>
    </source>
</evidence>
<dbReference type="InterPro" id="IPR050131">
    <property type="entry name" value="Peptidase_S8_subtilisin-like"/>
</dbReference>
<keyword evidence="2" id="KW-0645">Protease</keyword>
<accession>A0A160TKG0</accession>
<dbReference type="PROSITE" id="PS00137">
    <property type="entry name" value="SUBTILASE_HIS"/>
    <property type="match status" value="1"/>
</dbReference>
<protein>
    <submittedName>
        <fullName evidence="6">Serine peptidase</fullName>
    </submittedName>
</protein>
<dbReference type="PROSITE" id="PS51892">
    <property type="entry name" value="SUBTILASE"/>
    <property type="match status" value="1"/>
</dbReference>